<gene>
    <name evidence="4" type="ORF">JJB07_19500</name>
</gene>
<keyword evidence="1" id="KW-0812">Transmembrane</keyword>
<evidence type="ECO:0000313" key="4">
    <source>
        <dbReference type="EMBL" id="MBL0388791.1"/>
    </source>
</evidence>
<proteinExistence type="predicted"/>
<evidence type="ECO:0000256" key="1">
    <source>
        <dbReference type="SAM" id="Phobius"/>
    </source>
</evidence>
<sequence length="787" mass="85687">MKKQKRWRRSVAFLAAAVLTTALWAPAALAADDVKMTSVVGWDGTFKLEAPTFVEVTVENQGDDLNGTLNVGPQNSQNGGNTVAGSYEKEVVIPKGSTKTFRIDVPGELFYDAVKVRLLDAKGKVVQDASPSQVAVREGILIGGVTEKKDDLNVFSLVTSPAVGGKVTLKWMKNSDLPDRPELLKGLDVLTVNHAPKEKLTDEQVQTIHDWVERGGTLLLSGGLNYQGGAGLFQDLSPVQVTGAGKADDLSDLQRFTGIKPSVKELNVSTGTLVQGAKALVKSGNGPLIAERDIGAGHVFYAAYDLSEEPLASWQGNKELWSNVFRTADFEASHKPSQNNGGMRSIDQQMQIISASQMFHDLFPAYKTAAVVFLGYLILVGPLMYVVLRRVNRREWGWGLIPVTALLFTAGIVMLDGGPRNSNTRAQTAAIIDLKTDKIAEVAAGSSFLVTSGGDYAVTYKENSFLYPSNYNSGSNNDTTRMVLGDGKPTLRYQDVEYWSLRSAFADTTLENQGSIHPDLHVDKAGNLVGKLVNNTKFDLEEVHLLIGNDAIKISDLKAGQTLQVNEPIKSGSPSLGVPGNSYVEKMFPYVGGVFDQEKEQYRNLTSYATSPWEIGTASVQLFGFTNAPLSLYTIDGKQVKDDRNFSLVRQVLPIQYEDVTALPAGLIRPEIFAMDGQTFMSPDGLRIAVGSATLQYDLKSRPDFQVEKVTTNLDSAAYAMYDKQLYNFKTGQWVQVAKENTPTISGDLVSQLISPEGELRVKLISTTPQDQFLQYPTVGLEGKVSP</sequence>
<dbReference type="SUPFAM" id="SSF52317">
    <property type="entry name" value="Class I glutamine amidotransferase-like"/>
    <property type="match status" value="1"/>
</dbReference>
<feature type="transmembrane region" description="Helical" evidence="1">
    <location>
        <begin position="395"/>
        <end position="415"/>
    </location>
</feature>
<organism evidence="4 5">
    <name type="scientific">Tumebacillus amylolyticus</name>
    <dbReference type="NCBI Taxonomy" id="2801339"/>
    <lineage>
        <taxon>Bacteria</taxon>
        <taxon>Bacillati</taxon>
        <taxon>Bacillota</taxon>
        <taxon>Bacilli</taxon>
        <taxon>Bacillales</taxon>
        <taxon>Alicyclobacillaceae</taxon>
        <taxon>Tumebacillus</taxon>
    </lineage>
</organism>
<keyword evidence="5" id="KW-1185">Reference proteome</keyword>
<evidence type="ECO:0000313" key="5">
    <source>
        <dbReference type="Proteomes" id="UP000602284"/>
    </source>
</evidence>
<reference evidence="4 5" key="1">
    <citation type="submission" date="2021-01" db="EMBL/GenBank/DDBJ databases">
        <title>Tumebacillus sp. strain ITR2 16S ribosomal RNA gene Genome sequencing and assembly.</title>
        <authorList>
            <person name="Kang M."/>
        </authorList>
    </citation>
    <scope>NUCLEOTIDE SEQUENCE [LARGE SCALE GENOMIC DNA]</scope>
    <source>
        <strain evidence="4 5">ITR2</strain>
    </source>
</reference>
<keyword evidence="2" id="KW-0732">Signal</keyword>
<keyword evidence="1" id="KW-1133">Transmembrane helix</keyword>
<dbReference type="RefSeq" id="WP_201637780.1">
    <property type="nucleotide sequence ID" value="NZ_JAEQNB010000007.1"/>
</dbReference>
<evidence type="ECO:0000259" key="3">
    <source>
        <dbReference type="Pfam" id="PF24157"/>
    </source>
</evidence>
<keyword evidence="1" id="KW-0472">Membrane</keyword>
<dbReference type="EMBL" id="JAEQNB010000007">
    <property type="protein sequence ID" value="MBL0388791.1"/>
    <property type="molecule type" value="Genomic_DNA"/>
</dbReference>
<dbReference type="Proteomes" id="UP000602284">
    <property type="component" value="Unassembled WGS sequence"/>
</dbReference>
<comment type="caution">
    <text evidence="4">The sequence shown here is derived from an EMBL/GenBank/DDBJ whole genome shotgun (WGS) entry which is preliminary data.</text>
</comment>
<feature type="chain" id="PRO_5045089390" description="DUF7408 domain-containing protein" evidence="2">
    <location>
        <begin position="31"/>
        <end position="787"/>
    </location>
</feature>
<accession>A0ABS1JET5</accession>
<evidence type="ECO:0000256" key="2">
    <source>
        <dbReference type="SAM" id="SignalP"/>
    </source>
</evidence>
<feature type="transmembrane region" description="Helical" evidence="1">
    <location>
        <begin position="368"/>
        <end position="388"/>
    </location>
</feature>
<dbReference type="InterPro" id="IPR029062">
    <property type="entry name" value="Class_I_gatase-like"/>
</dbReference>
<dbReference type="InterPro" id="IPR055831">
    <property type="entry name" value="DUF7408"/>
</dbReference>
<protein>
    <recommendedName>
        <fullName evidence="3">DUF7408 domain-containing protein</fullName>
    </recommendedName>
</protein>
<feature type="signal peptide" evidence="2">
    <location>
        <begin position="1"/>
        <end position="30"/>
    </location>
</feature>
<dbReference type="Gene3D" id="3.40.50.880">
    <property type="match status" value="1"/>
</dbReference>
<name>A0ABS1JET5_9BACL</name>
<feature type="domain" description="DUF7408" evidence="3">
    <location>
        <begin position="186"/>
        <end position="305"/>
    </location>
</feature>
<dbReference type="Pfam" id="PF24157">
    <property type="entry name" value="DUF7408"/>
    <property type="match status" value="1"/>
</dbReference>